<dbReference type="Proteomes" id="UP000633448">
    <property type="component" value="Unassembled WGS sequence"/>
</dbReference>
<dbReference type="InterPro" id="IPR036236">
    <property type="entry name" value="Znf_C2H2_sf"/>
</dbReference>
<evidence type="ECO:0000256" key="2">
    <source>
        <dbReference type="ARBA" id="ARBA00022737"/>
    </source>
</evidence>
<accession>A0A851ETK4</accession>
<dbReference type="GO" id="GO:0005634">
    <property type="term" value="C:nucleus"/>
    <property type="evidence" value="ECO:0007669"/>
    <property type="project" value="TreeGrafter"/>
</dbReference>
<dbReference type="FunFam" id="3.30.160.60:FF:002343">
    <property type="entry name" value="Zinc finger protein 33A"/>
    <property type="match status" value="1"/>
</dbReference>
<dbReference type="GO" id="GO:0008270">
    <property type="term" value="F:zinc ion binding"/>
    <property type="evidence" value="ECO:0007669"/>
    <property type="project" value="UniProtKB-KW"/>
</dbReference>
<dbReference type="FunFam" id="3.30.160.60:FF:001049">
    <property type="entry name" value="zinc finger protein 319"/>
    <property type="match status" value="1"/>
</dbReference>
<dbReference type="GO" id="GO:0000977">
    <property type="term" value="F:RNA polymerase II transcription regulatory region sequence-specific DNA binding"/>
    <property type="evidence" value="ECO:0007669"/>
    <property type="project" value="TreeGrafter"/>
</dbReference>
<dbReference type="PANTHER" id="PTHR14196:SF12">
    <property type="entry name" value="ZINC FINGER PROTEIN 208-LIKE"/>
    <property type="match status" value="1"/>
</dbReference>
<proteinExistence type="predicted"/>
<evidence type="ECO:0000256" key="1">
    <source>
        <dbReference type="ARBA" id="ARBA00022723"/>
    </source>
</evidence>
<evidence type="ECO:0000256" key="3">
    <source>
        <dbReference type="ARBA" id="ARBA00022771"/>
    </source>
</evidence>
<dbReference type="OrthoDB" id="654211at2759"/>
<dbReference type="SUPFAM" id="SSF57667">
    <property type="entry name" value="beta-beta-alpha zinc fingers"/>
    <property type="match status" value="1"/>
</dbReference>
<dbReference type="Pfam" id="PF00096">
    <property type="entry name" value="zf-C2H2"/>
    <property type="match status" value="1"/>
</dbReference>
<keyword evidence="4" id="KW-0862">Zinc</keyword>
<gene>
    <name evidence="7" type="primary">Zkscan1_0</name>
    <name evidence="7" type="ORF">PITSOR_R15484</name>
</gene>
<dbReference type="PROSITE" id="PS50157">
    <property type="entry name" value="ZINC_FINGER_C2H2_2"/>
    <property type="match status" value="1"/>
</dbReference>
<dbReference type="InterPro" id="IPR013087">
    <property type="entry name" value="Znf_C2H2_type"/>
</dbReference>
<dbReference type="GO" id="GO:0000981">
    <property type="term" value="F:DNA-binding transcription factor activity, RNA polymerase II-specific"/>
    <property type="evidence" value="ECO:0007669"/>
    <property type="project" value="TreeGrafter"/>
</dbReference>
<feature type="non-terminal residue" evidence="7">
    <location>
        <position position="1"/>
    </location>
</feature>
<dbReference type="PROSITE" id="PS00028">
    <property type="entry name" value="ZINC_FINGER_C2H2_1"/>
    <property type="match status" value="1"/>
</dbReference>
<keyword evidence="2" id="KW-0677">Repeat</keyword>
<reference evidence="7" key="1">
    <citation type="submission" date="2019-10" db="EMBL/GenBank/DDBJ databases">
        <title>Bird 10,000 Genomes (B10K) Project - Family phase.</title>
        <authorList>
            <person name="Zhang G."/>
        </authorList>
    </citation>
    <scope>NUCLEOTIDE SEQUENCE</scope>
    <source>
        <strain evidence="7">B10K-DU-002-53</strain>
        <tissue evidence="7">Muscle</tissue>
    </source>
</reference>
<dbReference type="Pfam" id="PF13912">
    <property type="entry name" value="zf-C2H2_6"/>
    <property type="match status" value="1"/>
</dbReference>
<feature type="domain" description="C2H2-type" evidence="6">
    <location>
        <begin position="17"/>
        <end position="44"/>
    </location>
</feature>
<evidence type="ECO:0000256" key="4">
    <source>
        <dbReference type="ARBA" id="ARBA00022833"/>
    </source>
</evidence>
<dbReference type="EMBL" id="WEKX01000806">
    <property type="protein sequence ID" value="NWI84726.1"/>
    <property type="molecule type" value="Genomic_DNA"/>
</dbReference>
<name>A0A851ETK4_PITSO</name>
<evidence type="ECO:0000256" key="5">
    <source>
        <dbReference type="PROSITE-ProRule" id="PRU00042"/>
    </source>
</evidence>
<protein>
    <submittedName>
        <fullName evidence="7">ZKSC1 protein</fullName>
    </submittedName>
</protein>
<dbReference type="AlphaFoldDB" id="A0A851ETK4"/>
<dbReference type="Gene3D" id="3.30.160.60">
    <property type="entry name" value="Classic Zinc Finger"/>
    <property type="match status" value="3"/>
</dbReference>
<evidence type="ECO:0000313" key="7">
    <source>
        <dbReference type="EMBL" id="NWI84726.1"/>
    </source>
</evidence>
<evidence type="ECO:0000259" key="6">
    <source>
        <dbReference type="PROSITE" id="PS50157"/>
    </source>
</evidence>
<evidence type="ECO:0000313" key="8">
    <source>
        <dbReference type="Proteomes" id="UP000633448"/>
    </source>
</evidence>
<dbReference type="PANTHER" id="PTHR14196">
    <property type="entry name" value="ODD-SKIPPED - RELATED"/>
    <property type="match status" value="1"/>
</dbReference>
<organism evidence="7 8">
    <name type="scientific">Pitta sordida</name>
    <name type="common">Hooded pitta</name>
    <dbReference type="NCBI Taxonomy" id="9163"/>
    <lineage>
        <taxon>Eukaryota</taxon>
        <taxon>Metazoa</taxon>
        <taxon>Chordata</taxon>
        <taxon>Craniata</taxon>
        <taxon>Vertebrata</taxon>
        <taxon>Euteleostomi</taxon>
        <taxon>Archelosauria</taxon>
        <taxon>Archosauria</taxon>
        <taxon>Dinosauria</taxon>
        <taxon>Saurischia</taxon>
        <taxon>Theropoda</taxon>
        <taxon>Coelurosauria</taxon>
        <taxon>Aves</taxon>
        <taxon>Neognathae</taxon>
        <taxon>Neoaves</taxon>
        <taxon>Telluraves</taxon>
        <taxon>Australaves</taxon>
        <taxon>Passeriformes</taxon>
        <taxon>Pittidae</taxon>
        <taxon>Pitta</taxon>
    </lineage>
</organism>
<keyword evidence="3 5" id="KW-0863">Zinc-finger</keyword>
<dbReference type="InterPro" id="IPR050717">
    <property type="entry name" value="C2H2-ZF_Transcription_Reg"/>
</dbReference>
<comment type="caution">
    <text evidence="7">The sequence shown here is derived from an EMBL/GenBank/DDBJ whole genome shotgun (WGS) entry which is preliminary data.</text>
</comment>
<sequence>SSDLLKHQWTHTGERPFRCDDCGKRFNRNFNLVTHRRIHTRERPYKCDECEKSFT</sequence>
<keyword evidence="8" id="KW-1185">Reference proteome</keyword>
<keyword evidence="1" id="KW-0479">Metal-binding</keyword>
<dbReference type="SMART" id="SM00355">
    <property type="entry name" value="ZnF_C2H2"/>
    <property type="match status" value="1"/>
</dbReference>
<feature type="non-terminal residue" evidence="7">
    <location>
        <position position="55"/>
    </location>
</feature>